<feature type="compositionally biased region" description="Polar residues" evidence="2">
    <location>
        <begin position="174"/>
        <end position="196"/>
    </location>
</feature>
<evidence type="ECO:0000313" key="5">
    <source>
        <dbReference type="Proteomes" id="UP001153954"/>
    </source>
</evidence>
<dbReference type="InterPro" id="IPR000651">
    <property type="entry name" value="Ras-like_Gua-exchang_fac_N"/>
</dbReference>
<evidence type="ECO:0000256" key="1">
    <source>
        <dbReference type="PROSITE-ProRule" id="PRU00135"/>
    </source>
</evidence>
<protein>
    <recommendedName>
        <fullName evidence="3">N-terminal Ras-GEF domain-containing protein</fullName>
    </recommendedName>
</protein>
<accession>A0AAU9UK24</accession>
<sequence length="298" mass="32474">MAYMEMFGNCSHTLNAHPPINPEAPPDMFRHSIHTYNLTSAQHSSTGTISVGHHQLQRTLASSLTVQHLSTPPLSGSEDSVSSMKTSSRTSPVPPEPPALPPKMNKTKQISMNSSNELLPPPSPRPSSNNSSADESMLNNVSSDDLYVSSSSPGKFPVDEEELDRLVPLPSPVPSQRSENSTEPVAPATESNNAITSDSEDIILQTDVSAWLLLKGTTKEGTEIREVRGGHPDALIVLATKATKDFAYQEAFLATYRTWVSPGELVRKLVRRAHHYRPRAHDLRSTLGLLTRVVADLT</sequence>
<dbReference type="InterPro" id="IPR023578">
    <property type="entry name" value="Ras_GEF_dom_sf"/>
</dbReference>
<proteinExistence type="predicted"/>
<evidence type="ECO:0000256" key="2">
    <source>
        <dbReference type="SAM" id="MobiDB-lite"/>
    </source>
</evidence>
<reference evidence="4" key="1">
    <citation type="submission" date="2022-03" db="EMBL/GenBank/DDBJ databases">
        <authorList>
            <person name="Tunstrom K."/>
        </authorList>
    </citation>
    <scope>NUCLEOTIDE SEQUENCE</scope>
</reference>
<keyword evidence="5" id="KW-1185">Reference proteome</keyword>
<feature type="compositionally biased region" description="Low complexity" evidence="2">
    <location>
        <begin position="80"/>
        <end position="91"/>
    </location>
</feature>
<dbReference type="Proteomes" id="UP001153954">
    <property type="component" value="Unassembled WGS sequence"/>
</dbReference>
<evidence type="ECO:0000259" key="3">
    <source>
        <dbReference type="PROSITE" id="PS50212"/>
    </source>
</evidence>
<dbReference type="SUPFAM" id="SSF48366">
    <property type="entry name" value="Ras GEF"/>
    <property type="match status" value="1"/>
</dbReference>
<name>A0AAU9UK24_EUPED</name>
<dbReference type="EMBL" id="CAKOGL010000022">
    <property type="protein sequence ID" value="CAH2100039.1"/>
    <property type="molecule type" value="Genomic_DNA"/>
</dbReference>
<feature type="compositionally biased region" description="Pro residues" evidence="2">
    <location>
        <begin position="92"/>
        <end position="101"/>
    </location>
</feature>
<feature type="domain" description="N-terminal Ras-GEF" evidence="3">
    <location>
        <begin position="223"/>
        <end position="298"/>
    </location>
</feature>
<comment type="caution">
    <text evidence="4">The sequence shown here is derived from an EMBL/GenBank/DDBJ whole genome shotgun (WGS) entry which is preliminary data.</text>
</comment>
<feature type="region of interest" description="Disordered" evidence="2">
    <location>
        <begin position="167"/>
        <end position="196"/>
    </location>
</feature>
<gene>
    <name evidence="4" type="ORF">EEDITHA_LOCUS14951</name>
</gene>
<keyword evidence="1" id="KW-0344">Guanine-nucleotide releasing factor</keyword>
<organism evidence="4 5">
    <name type="scientific">Euphydryas editha</name>
    <name type="common">Edith's checkerspot</name>
    <dbReference type="NCBI Taxonomy" id="104508"/>
    <lineage>
        <taxon>Eukaryota</taxon>
        <taxon>Metazoa</taxon>
        <taxon>Ecdysozoa</taxon>
        <taxon>Arthropoda</taxon>
        <taxon>Hexapoda</taxon>
        <taxon>Insecta</taxon>
        <taxon>Pterygota</taxon>
        <taxon>Neoptera</taxon>
        <taxon>Endopterygota</taxon>
        <taxon>Lepidoptera</taxon>
        <taxon>Glossata</taxon>
        <taxon>Ditrysia</taxon>
        <taxon>Papilionoidea</taxon>
        <taxon>Nymphalidae</taxon>
        <taxon>Nymphalinae</taxon>
        <taxon>Euphydryas</taxon>
    </lineage>
</organism>
<feature type="region of interest" description="Disordered" evidence="2">
    <location>
        <begin position="67"/>
        <end position="138"/>
    </location>
</feature>
<dbReference type="Pfam" id="PF00618">
    <property type="entry name" value="RasGEF_N"/>
    <property type="match status" value="1"/>
</dbReference>
<feature type="compositionally biased region" description="Polar residues" evidence="2">
    <location>
        <begin position="67"/>
        <end position="79"/>
    </location>
</feature>
<dbReference type="Gene3D" id="1.20.870.10">
    <property type="entry name" value="Son of sevenless (SoS) protein Chain: S domain 1"/>
    <property type="match status" value="1"/>
</dbReference>
<dbReference type="PROSITE" id="PS50212">
    <property type="entry name" value="RASGEF_NTER"/>
    <property type="match status" value="1"/>
</dbReference>
<evidence type="ECO:0000313" key="4">
    <source>
        <dbReference type="EMBL" id="CAH2100039.1"/>
    </source>
</evidence>
<dbReference type="GO" id="GO:0005085">
    <property type="term" value="F:guanyl-nucleotide exchange factor activity"/>
    <property type="evidence" value="ECO:0007669"/>
    <property type="project" value="UniProtKB-KW"/>
</dbReference>
<dbReference type="AlphaFoldDB" id="A0AAU9UK24"/>